<evidence type="ECO:0000313" key="2">
    <source>
        <dbReference type="EMBL" id="RRD03207.1"/>
    </source>
</evidence>
<dbReference type="EMBL" id="RQZG01000025">
    <property type="protein sequence ID" value="RRD03207.1"/>
    <property type="molecule type" value="Genomic_DNA"/>
</dbReference>
<dbReference type="InterPro" id="IPR011604">
    <property type="entry name" value="PDDEXK-like_dom_sf"/>
</dbReference>
<evidence type="ECO:0000256" key="1">
    <source>
        <dbReference type="SAM" id="MobiDB-lite"/>
    </source>
</evidence>
<dbReference type="OrthoDB" id="5140755at2"/>
<evidence type="ECO:0008006" key="4">
    <source>
        <dbReference type="Google" id="ProtNLM"/>
    </source>
</evidence>
<sequence length="291" mass="31686">MSDLTLIPPVPTHWPADRSAEDDYFAAITDAIANHPRTLQTRIGPSEIGDPCARRIGYKLLGIEQRPQEPNWKATVGTGIHGWLEEAFDRANETWARAMGGAWVERWLIEERVTVGTDAAGEPITGSCDLYDRHTRTVIDHKTIGPAQLKKYRSQGPSSTYRIQAHLYGQGWANAGLPPEHVAICFLPRQGELRDAHWWSEAWNPGVAAQALERLRGIQLATGNLGAAALPLLETAPEYCEHCPFFKPRAADLTAGCPGHPESPANRGGNSQPALSIDTGTPPPALSLESA</sequence>
<dbReference type="Gene3D" id="3.90.320.10">
    <property type="match status" value="1"/>
</dbReference>
<dbReference type="RefSeq" id="WP_124845975.1">
    <property type="nucleotide sequence ID" value="NZ_RQZG01000025.1"/>
</dbReference>
<accession>A0A3P1T134</accession>
<feature type="region of interest" description="Disordered" evidence="1">
    <location>
        <begin position="257"/>
        <end position="291"/>
    </location>
</feature>
<name>A0A3P1T134_9ACTN</name>
<dbReference type="Proteomes" id="UP000280819">
    <property type="component" value="Unassembled WGS sequence"/>
</dbReference>
<proteinExistence type="predicted"/>
<protein>
    <recommendedName>
        <fullName evidence="4">PD-(D/E)XK endonuclease-like domain-containing protein</fullName>
    </recommendedName>
</protein>
<dbReference type="AlphaFoldDB" id="A0A3P1T134"/>
<reference evidence="2 3" key="1">
    <citation type="submission" date="2018-11" db="EMBL/GenBank/DDBJ databases">
        <title>Genomes From Bacteria Associated with the Canine Oral Cavity: a Test Case for Automated Genome-Based Taxonomic Assignment.</title>
        <authorList>
            <person name="Coil D.A."/>
            <person name="Jospin G."/>
            <person name="Darling A.E."/>
            <person name="Wallis C."/>
            <person name="Davis I.J."/>
            <person name="Harris S."/>
            <person name="Eisen J.A."/>
            <person name="Holcombe L.J."/>
            <person name="O'Flynn C."/>
        </authorList>
    </citation>
    <scope>NUCLEOTIDE SEQUENCE [LARGE SCALE GENOMIC DNA]</scope>
    <source>
        <strain evidence="2 3">OH887_COT-365</strain>
    </source>
</reference>
<gene>
    <name evidence="2" type="ORF">EII34_14970</name>
</gene>
<evidence type="ECO:0000313" key="3">
    <source>
        <dbReference type="Proteomes" id="UP000280819"/>
    </source>
</evidence>
<comment type="caution">
    <text evidence="2">The sequence shown here is derived from an EMBL/GenBank/DDBJ whole genome shotgun (WGS) entry which is preliminary data.</text>
</comment>
<organism evidence="2 3">
    <name type="scientific">Arachnia propionica</name>
    <dbReference type="NCBI Taxonomy" id="1750"/>
    <lineage>
        <taxon>Bacteria</taxon>
        <taxon>Bacillati</taxon>
        <taxon>Actinomycetota</taxon>
        <taxon>Actinomycetes</taxon>
        <taxon>Propionibacteriales</taxon>
        <taxon>Propionibacteriaceae</taxon>
        <taxon>Arachnia</taxon>
    </lineage>
</organism>